<evidence type="ECO:0000256" key="1">
    <source>
        <dbReference type="SAM" id="Coils"/>
    </source>
</evidence>
<name>A0A915P5T0_9BILA</name>
<keyword evidence="2" id="KW-1185">Reference proteome</keyword>
<accession>A0A915P5T0</accession>
<dbReference type="Gene3D" id="3.90.20.10">
    <property type="match status" value="1"/>
</dbReference>
<protein>
    <submittedName>
        <fullName evidence="3">Uncharacterized protein</fullName>
    </submittedName>
</protein>
<evidence type="ECO:0000313" key="2">
    <source>
        <dbReference type="Proteomes" id="UP000887560"/>
    </source>
</evidence>
<keyword evidence="1" id="KW-0175">Coiled coil</keyword>
<dbReference type="AlphaFoldDB" id="A0A915P5T0"/>
<evidence type="ECO:0000313" key="3">
    <source>
        <dbReference type="WBParaSite" id="scf7180000423404.g10900"/>
    </source>
</evidence>
<dbReference type="Proteomes" id="UP000887560">
    <property type="component" value="Unplaced"/>
</dbReference>
<reference evidence="3" key="1">
    <citation type="submission" date="2022-11" db="UniProtKB">
        <authorList>
            <consortium name="WormBaseParasite"/>
        </authorList>
    </citation>
    <scope>IDENTIFICATION</scope>
</reference>
<organism evidence="2 3">
    <name type="scientific">Meloidogyne floridensis</name>
    <dbReference type="NCBI Taxonomy" id="298350"/>
    <lineage>
        <taxon>Eukaryota</taxon>
        <taxon>Metazoa</taxon>
        <taxon>Ecdysozoa</taxon>
        <taxon>Nematoda</taxon>
        <taxon>Chromadorea</taxon>
        <taxon>Rhabditida</taxon>
        <taxon>Tylenchina</taxon>
        <taxon>Tylenchomorpha</taxon>
        <taxon>Tylenchoidea</taxon>
        <taxon>Meloidogynidae</taxon>
        <taxon>Meloidogyninae</taxon>
        <taxon>Meloidogyne</taxon>
    </lineage>
</organism>
<feature type="coiled-coil region" evidence="1">
    <location>
        <begin position="126"/>
        <end position="178"/>
    </location>
</feature>
<dbReference type="WBParaSite" id="scf7180000423404.g10900">
    <property type="protein sequence ID" value="scf7180000423404.g10900"/>
    <property type="gene ID" value="scf7180000423404.g10900"/>
</dbReference>
<sequence>MLKFELLNIFLFQHPKDGLGEELNTNQICVIRGDQFFDKPEDGNEEYFVSEPNEFDYWDYWKLLSLSVNSRLSLFMQQQKEAIARVEKQQKEIVGRIDGFEQRLLACILFICYTHQENGRRLDEFEQRINRRIDDVERRIDGVERQIDGVEQRINRRIDDVEQRINRVEELVNGAADLITLQDQDITNQQQDIENLRALIGVLGHRLLGLMDHLHLGNNVAAGGGGVAVVEGGEGAVEGGGEPVVEGGQEPDDEEQLGNVPLDNFKLEIAAFHFHLSPLTQSNGGGEGGKNFCLVKKLKIYRTIKNMDGTESTRVETVMHPQLIEAYGRMPSTREMKEEYYINNKIGTTNIVRQEELASKTVGEICQPPVSRISDILDEEGCSLPSGELIEVDGTRLKISKKLYKHAEKERKNALRLHIPRKILEISSRKPHPLTINVPSIPPNSSTSIGPLSAISSASSTGGGGGPFSTGKRRGTLDDADYLVGPQKSVQRRRADPRVSMASLLMEILNELKGFEGSEHFYYSFIFKNQIVLLNKALGNFFEKI</sequence>
<proteinExistence type="predicted"/>